<dbReference type="Proteomes" id="UP001187415">
    <property type="component" value="Unassembled WGS sequence"/>
</dbReference>
<dbReference type="AlphaFoldDB" id="A0AA88IXH3"/>
<evidence type="ECO:0000256" key="1">
    <source>
        <dbReference type="SAM" id="MobiDB-lite"/>
    </source>
</evidence>
<feature type="region of interest" description="Disordered" evidence="1">
    <location>
        <begin position="118"/>
        <end position="163"/>
    </location>
</feature>
<name>A0AA88IXH3_CHASR</name>
<dbReference type="EMBL" id="JAUPFM010000039">
    <property type="protein sequence ID" value="KAK2814508.1"/>
    <property type="molecule type" value="Genomic_DNA"/>
</dbReference>
<accession>A0AA88IXH3</accession>
<protein>
    <submittedName>
        <fullName evidence="2">Uncharacterized protein</fullName>
    </submittedName>
</protein>
<feature type="region of interest" description="Disordered" evidence="1">
    <location>
        <begin position="81"/>
        <end position="102"/>
    </location>
</feature>
<feature type="region of interest" description="Disordered" evidence="1">
    <location>
        <begin position="198"/>
        <end position="217"/>
    </location>
</feature>
<organism evidence="2 3">
    <name type="scientific">Channa striata</name>
    <name type="common">Snakehead murrel</name>
    <name type="synonym">Ophicephalus striatus</name>
    <dbReference type="NCBI Taxonomy" id="64152"/>
    <lineage>
        <taxon>Eukaryota</taxon>
        <taxon>Metazoa</taxon>
        <taxon>Chordata</taxon>
        <taxon>Craniata</taxon>
        <taxon>Vertebrata</taxon>
        <taxon>Euteleostomi</taxon>
        <taxon>Actinopterygii</taxon>
        <taxon>Neopterygii</taxon>
        <taxon>Teleostei</taxon>
        <taxon>Neoteleostei</taxon>
        <taxon>Acanthomorphata</taxon>
        <taxon>Anabantaria</taxon>
        <taxon>Anabantiformes</taxon>
        <taxon>Channoidei</taxon>
        <taxon>Channidae</taxon>
        <taxon>Channa</taxon>
    </lineage>
</organism>
<evidence type="ECO:0000313" key="2">
    <source>
        <dbReference type="EMBL" id="KAK2814508.1"/>
    </source>
</evidence>
<comment type="caution">
    <text evidence="2">The sequence shown here is derived from an EMBL/GenBank/DDBJ whole genome shotgun (WGS) entry which is preliminary data.</text>
</comment>
<feature type="compositionally biased region" description="Basic residues" evidence="1">
    <location>
        <begin position="198"/>
        <end position="210"/>
    </location>
</feature>
<gene>
    <name evidence="2" type="ORF">Q5P01_000307</name>
</gene>
<keyword evidence="3" id="KW-1185">Reference proteome</keyword>
<sequence length="565" mass="60900">MSVEARRQVGSLSMAASRALLYTLRAKALLAPPPANEAMRGFGFLASSSITPVPSTAGHMGFGRSLTRTSTPPEYRTLRKSAEIGRRHAPAGRDPPPPGSDLFSVLGEASLIAARARGRVAGASCRNTGRDATRLPRDTGRQHSSTRSRRADRRTSRTHPGAAGFIHQHRWHARSRALELTHDGTAAEVRLARYHSGRFKHGRTPSRRKGSGASRRSAPVFAALHQRHKARQTLSAAAPLADALSLCPRTPAAGAVADRGNSPVEVGGFACGAHQRGLAISLALSQQLFRDPAGERKGAFVPAASVDTPLSSRHHPGPLPPPVSLSISRSAFSLSSTRRQPSPLSSMEGPNLCCSLYRALALDPVPVMGEELYVPGAEGVNLKSLREDTLHLCSSHRFNFRRAVAAELIATLGDERCSWRPVADPAPERELPQVRARRVLVYQIERLGACPAYTYRSGRLSLRCSKQRPLTVVDQFNFVADRRPTLKQKPGDGRLPDAITIDAFPGRDNFSALYVIGRRIALPAPEYGNRLFGEAVALGLIDPGSSAKAISREHHRGHADRASAA</sequence>
<feature type="compositionally biased region" description="Basic and acidic residues" evidence="1">
    <location>
        <begin position="128"/>
        <end position="141"/>
    </location>
</feature>
<reference evidence="2" key="1">
    <citation type="submission" date="2023-07" db="EMBL/GenBank/DDBJ databases">
        <title>Chromosome-level Genome Assembly of Striped Snakehead (Channa striata).</title>
        <authorList>
            <person name="Liu H."/>
        </authorList>
    </citation>
    <scope>NUCLEOTIDE SEQUENCE</scope>
    <source>
        <strain evidence="2">Gz</strain>
        <tissue evidence="2">Muscle</tissue>
    </source>
</reference>
<proteinExistence type="predicted"/>
<evidence type="ECO:0000313" key="3">
    <source>
        <dbReference type="Proteomes" id="UP001187415"/>
    </source>
</evidence>